<accession>A0ABM3KRT4</accession>
<gene>
    <name evidence="3" type="primary">LOC103485802</name>
</gene>
<organism evidence="2 3">
    <name type="scientific">Cucumis melo</name>
    <name type="common">Muskmelon</name>
    <dbReference type="NCBI Taxonomy" id="3656"/>
    <lineage>
        <taxon>Eukaryota</taxon>
        <taxon>Viridiplantae</taxon>
        <taxon>Streptophyta</taxon>
        <taxon>Embryophyta</taxon>
        <taxon>Tracheophyta</taxon>
        <taxon>Spermatophyta</taxon>
        <taxon>Magnoliopsida</taxon>
        <taxon>eudicotyledons</taxon>
        <taxon>Gunneridae</taxon>
        <taxon>Pentapetalae</taxon>
        <taxon>rosids</taxon>
        <taxon>fabids</taxon>
        <taxon>Cucurbitales</taxon>
        <taxon>Cucurbitaceae</taxon>
        <taxon>Benincaseae</taxon>
        <taxon>Cucumis</taxon>
    </lineage>
</organism>
<reference evidence="3" key="1">
    <citation type="submission" date="2025-08" db="UniProtKB">
        <authorList>
            <consortium name="RefSeq"/>
        </authorList>
    </citation>
    <scope>IDENTIFICATION</scope>
    <source>
        <tissue evidence="3">Stem</tissue>
    </source>
</reference>
<dbReference type="Pfam" id="PF03194">
    <property type="entry name" value="LUC7"/>
    <property type="match status" value="2"/>
</dbReference>
<dbReference type="RefSeq" id="XP_050940487.1">
    <property type="nucleotide sequence ID" value="XM_051084530.1"/>
</dbReference>
<dbReference type="Proteomes" id="UP001652600">
    <property type="component" value="Chromosome 5"/>
</dbReference>
<proteinExistence type="inferred from homology"/>
<dbReference type="PANTHER" id="PTHR12375">
    <property type="entry name" value="RNA-BINDING PROTEIN LUC7-RELATED"/>
    <property type="match status" value="1"/>
</dbReference>
<name>A0ABM3KRT4_CUCME</name>
<dbReference type="InterPro" id="IPR004882">
    <property type="entry name" value="Luc7-rel"/>
</dbReference>
<comment type="similarity">
    <text evidence="1">Belongs to the Luc7 family.</text>
</comment>
<protein>
    <submittedName>
        <fullName evidence="3">Uncharacterized protein LOC103485802 isoform X2</fullName>
    </submittedName>
</protein>
<evidence type="ECO:0000313" key="3">
    <source>
        <dbReference type="RefSeq" id="XP_050940487.1"/>
    </source>
</evidence>
<keyword evidence="2" id="KW-1185">Reference proteome</keyword>
<dbReference type="GeneID" id="103485802"/>
<evidence type="ECO:0000256" key="1">
    <source>
        <dbReference type="ARBA" id="ARBA00005655"/>
    </source>
</evidence>
<evidence type="ECO:0000313" key="2">
    <source>
        <dbReference type="Proteomes" id="UP001652600"/>
    </source>
</evidence>
<sequence length="336" mass="38426">MDAFRRQLDQLMGANRNGDVQEVSRKYYDRDVCRMFLVGLCPHELFQLTKMDMGPCPKIHSLQLRKEYEEGKAKGIHNYDRDLEDVIDRLIIECDRKIARALKRLEEEDAKAAIAISVSEVTQIPEVLELSKEIKEKLKEADQYDLEGKTDLKIRVLEVVEELRTRRADKQSMLLLDAFNKDRASLPQPLPNPPPLAPLPVVAPDPRTQEMINEKLKKAEELGEQGMIDEAQKALEEAEALKKLPARQEPVVDSSKYTAADVRITDQKLRVCDICGAFLSVYDSDRRLADHFGGKLHLGYMQIREKLAELQVLPYVSNSTIEILSYYFIFPLVSIS</sequence>